<sequence>MDQEYIRNLKNSTGNQEEILSTSKHLFISDMMVNNKLHAFGKFIPFLKQSIRTY</sequence>
<name>A0A2P2PD82_RHIMU</name>
<reference evidence="1" key="1">
    <citation type="submission" date="2018-02" db="EMBL/GenBank/DDBJ databases">
        <title>Rhizophora mucronata_Transcriptome.</title>
        <authorList>
            <person name="Meera S.P."/>
            <person name="Sreeshan A."/>
            <person name="Augustine A."/>
        </authorList>
    </citation>
    <scope>NUCLEOTIDE SEQUENCE</scope>
    <source>
        <tissue evidence="1">Leaf</tissue>
    </source>
</reference>
<organism evidence="1">
    <name type="scientific">Rhizophora mucronata</name>
    <name type="common">Asiatic mangrove</name>
    <dbReference type="NCBI Taxonomy" id="61149"/>
    <lineage>
        <taxon>Eukaryota</taxon>
        <taxon>Viridiplantae</taxon>
        <taxon>Streptophyta</taxon>
        <taxon>Embryophyta</taxon>
        <taxon>Tracheophyta</taxon>
        <taxon>Spermatophyta</taxon>
        <taxon>Magnoliopsida</taxon>
        <taxon>eudicotyledons</taxon>
        <taxon>Gunneridae</taxon>
        <taxon>Pentapetalae</taxon>
        <taxon>rosids</taxon>
        <taxon>fabids</taxon>
        <taxon>Malpighiales</taxon>
        <taxon>Rhizophoraceae</taxon>
        <taxon>Rhizophora</taxon>
    </lineage>
</organism>
<dbReference type="EMBL" id="GGEC01072192">
    <property type="protein sequence ID" value="MBX52676.1"/>
    <property type="molecule type" value="Transcribed_RNA"/>
</dbReference>
<protein>
    <submittedName>
        <fullName evidence="1">Uncharacterized protein</fullName>
    </submittedName>
</protein>
<dbReference type="AlphaFoldDB" id="A0A2P2PD82"/>
<proteinExistence type="predicted"/>
<accession>A0A2P2PD82</accession>
<evidence type="ECO:0000313" key="1">
    <source>
        <dbReference type="EMBL" id="MBX52676.1"/>
    </source>
</evidence>